<organism evidence="7 8">
    <name type="scientific">Sphingobacterium arenae</name>
    <dbReference type="NCBI Taxonomy" id="1280598"/>
    <lineage>
        <taxon>Bacteria</taxon>
        <taxon>Pseudomonadati</taxon>
        <taxon>Bacteroidota</taxon>
        <taxon>Sphingobacteriia</taxon>
        <taxon>Sphingobacteriales</taxon>
        <taxon>Sphingobacteriaceae</taxon>
        <taxon>Sphingobacterium</taxon>
    </lineage>
</organism>
<evidence type="ECO:0000313" key="8">
    <source>
        <dbReference type="Proteomes" id="UP000606494"/>
    </source>
</evidence>
<dbReference type="Proteomes" id="UP000606494">
    <property type="component" value="Unassembled WGS sequence"/>
</dbReference>
<dbReference type="PROSITE" id="PS51296">
    <property type="entry name" value="RIESKE"/>
    <property type="match status" value="1"/>
</dbReference>
<evidence type="ECO:0000259" key="6">
    <source>
        <dbReference type="PROSITE" id="PS51296"/>
    </source>
</evidence>
<proteinExistence type="predicted"/>
<name>A0ABR7Y7U0_9SPHI</name>
<dbReference type="Gene3D" id="2.102.10.10">
    <property type="entry name" value="Rieske [2Fe-2S] iron-sulphur domain"/>
    <property type="match status" value="1"/>
</dbReference>
<keyword evidence="4" id="KW-0411">Iron-sulfur</keyword>
<comment type="caution">
    <text evidence="7">The sequence shown here is derived from an EMBL/GenBank/DDBJ whole genome shotgun (WGS) entry which is preliminary data.</text>
</comment>
<dbReference type="Gene3D" id="3.30.9.10">
    <property type="entry name" value="D-Amino Acid Oxidase, subunit A, domain 2"/>
    <property type="match status" value="1"/>
</dbReference>
<accession>A0ABR7Y7U0</accession>
<dbReference type="RefSeq" id="WP_190310459.1">
    <property type="nucleotide sequence ID" value="NZ_JACNYK010000006.1"/>
</dbReference>
<dbReference type="Gene3D" id="3.50.50.60">
    <property type="entry name" value="FAD/NAD(P)-binding domain"/>
    <property type="match status" value="1"/>
</dbReference>
<dbReference type="Pfam" id="PF01266">
    <property type="entry name" value="DAO"/>
    <property type="match status" value="1"/>
</dbReference>
<dbReference type="SUPFAM" id="SSF51905">
    <property type="entry name" value="FAD/NAD(P)-binding domain"/>
    <property type="match status" value="1"/>
</dbReference>
<keyword evidence="8" id="KW-1185">Reference proteome</keyword>
<protein>
    <submittedName>
        <fullName evidence="7">FAD-dependent oxidoreductase</fullName>
    </submittedName>
</protein>
<evidence type="ECO:0000256" key="1">
    <source>
        <dbReference type="ARBA" id="ARBA00022714"/>
    </source>
</evidence>
<dbReference type="InterPro" id="IPR005805">
    <property type="entry name" value="Rieske_Fe-S_prot_C"/>
</dbReference>
<dbReference type="PANTHER" id="PTHR13847:SF281">
    <property type="entry name" value="FAD DEPENDENT OXIDOREDUCTASE DOMAIN-CONTAINING PROTEIN"/>
    <property type="match status" value="1"/>
</dbReference>
<evidence type="ECO:0000256" key="5">
    <source>
        <dbReference type="ARBA" id="ARBA00023157"/>
    </source>
</evidence>
<dbReference type="InterPro" id="IPR036188">
    <property type="entry name" value="FAD/NAD-bd_sf"/>
</dbReference>
<dbReference type="SUPFAM" id="SSF50022">
    <property type="entry name" value="ISP domain"/>
    <property type="match status" value="1"/>
</dbReference>
<feature type="domain" description="Rieske" evidence="6">
    <location>
        <begin position="421"/>
        <end position="511"/>
    </location>
</feature>
<dbReference type="PANTHER" id="PTHR13847">
    <property type="entry name" value="SARCOSINE DEHYDROGENASE-RELATED"/>
    <property type="match status" value="1"/>
</dbReference>
<dbReference type="EMBL" id="JACNYK010000006">
    <property type="protein sequence ID" value="MBD1427303.1"/>
    <property type="molecule type" value="Genomic_DNA"/>
</dbReference>
<sequence>MQRDGINNSIWQEVDVPKLPVLPDQEHAEIVVVGAGITGLTAALKLREAGKTCVILEANTVGFGTTGGTSAHLNTVLDTPYTDIIEQHGIEKARTVLKSTREAISIIQKNITRYKIDCDFTPCSGFMYAENDEEEKELKKIKNALEQVGIVCSEVAKIPIPAPFIYAIEFPEQARFHPTKYLVGLVKAYTDLGGQIREGTLVQQVKEDDGGLRIKTVDDRIFSADFVVYATHTPPGIQLMTFRVAPYRSYIQVWELERQKDCPEALIYDMQEPFHYFRTVEQDGKSYLLVGGQDHKTAHHDNEKKNFRELEAYIRRLYTVNKKTYEWSSQYYESQDSLPFIGYYPGKKHHRELLSTGYGGNGLIFGTLGGAMMAELVLHGKTAFQDVYSPSRTGPLSTIRDLLVENYDVAKHFVKDRFFLEKVEGLAELGRGEGKILHYEGDRIGIFKDEKGKLFAVDPVCRHAACIVKWNNTERSWDCPCHGARYAPNGSLLTGPSVAPLKLWDFETTIQ</sequence>
<dbReference type="PRINTS" id="PR00162">
    <property type="entry name" value="RIESKE"/>
</dbReference>
<gene>
    <name evidence="7" type="ORF">H8B17_17125</name>
</gene>
<dbReference type="InterPro" id="IPR006076">
    <property type="entry name" value="FAD-dep_OxRdtase"/>
</dbReference>
<keyword evidence="1" id="KW-0001">2Fe-2S</keyword>
<dbReference type="Pfam" id="PF00355">
    <property type="entry name" value="Rieske"/>
    <property type="match status" value="1"/>
</dbReference>
<evidence type="ECO:0000313" key="7">
    <source>
        <dbReference type="EMBL" id="MBD1427303.1"/>
    </source>
</evidence>
<dbReference type="InterPro" id="IPR017941">
    <property type="entry name" value="Rieske_2Fe-2S"/>
</dbReference>
<reference evidence="7 8" key="1">
    <citation type="submission" date="2020-08" db="EMBL/GenBank/DDBJ databases">
        <title>Sphingobacterium sp. DN00404 isolated from aquaculture water.</title>
        <authorList>
            <person name="Zhang M."/>
        </authorList>
    </citation>
    <scope>NUCLEOTIDE SEQUENCE [LARGE SCALE GENOMIC DNA]</scope>
    <source>
        <strain evidence="7 8">KCTC 32294</strain>
    </source>
</reference>
<keyword evidence="5" id="KW-1015">Disulfide bond</keyword>
<evidence type="ECO:0000256" key="2">
    <source>
        <dbReference type="ARBA" id="ARBA00022723"/>
    </source>
</evidence>
<evidence type="ECO:0000256" key="3">
    <source>
        <dbReference type="ARBA" id="ARBA00023004"/>
    </source>
</evidence>
<keyword evidence="2" id="KW-0479">Metal-binding</keyword>
<keyword evidence="3" id="KW-0408">Iron</keyword>
<evidence type="ECO:0000256" key="4">
    <source>
        <dbReference type="ARBA" id="ARBA00023014"/>
    </source>
</evidence>
<dbReference type="InterPro" id="IPR036922">
    <property type="entry name" value="Rieske_2Fe-2S_sf"/>
</dbReference>